<evidence type="ECO:0000313" key="1">
    <source>
        <dbReference type="EMBL" id="KAG5582379.1"/>
    </source>
</evidence>
<name>A0A9J5X2M8_SOLCO</name>
<evidence type="ECO:0000313" key="2">
    <source>
        <dbReference type="Proteomes" id="UP000824120"/>
    </source>
</evidence>
<proteinExistence type="predicted"/>
<comment type="caution">
    <text evidence="1">The sequence shown here is derived from an EMBL/GenBank/DDBJ whole genome shotgun (WGS) entry which is preliminary data.</text>
</comment>
<dbReference type="AlphaFoldDB" id="A0A9J5X2M8"/>
<dbReference type="EMBL" id="JACXVP010000010">
    <property type="protein sequence ID" value="KAG5582379.1"/>
    <property type="molecule type" value="Genomic_DNA"/>
</dbReference>
<organism evidence="1 2">
    <name type="scientific">Solanum commersonii</name>
    <name type="common">Commerson's wild potato</name>
    <name type="synonym">Commerson's nightshade</name>
    <dbReference type="NCBI Taxonomy" id="4109"/>
    <lineage>
        <taxon>Eukaryota</taxon>
        <taxon>Viridiplantae</taxon>
        <taxon>Streptophyta</taxon>
        <taxon>Embryophyta</taxon>
        <taxon>Tracheophyta</taxon>
        <taxon>Spermatophyta</taxon>
        <taxon>Magnoliopsida</taxon>
        <taxon>eudicotyledons</taxon>
        <taxon>Gunneridae</taxon>
        <taxon>Pentapetalae</taxon>
        <taxon>asterids</taxon>
        <taxon>lamiids</taxon>
        <taxon>Solanales</taxon>
        <taxon>Solanaceae</taxon>
        <taxon>Solanoideae</taxon>
        <taxon>Solaneae</taxon>
        <taxon>Solanum</taxon>
    </lineage>
</organism>
<accession>A0A9J5X2M8</accession>
<keyword evidence="2" id="KW-1185">Reference proteome</keyword>
<sequence length="199" mass="22400">MAKATHFQGRAIPRVGKPLILSTFVCYSSPSFLVIWKFDVILAKIFLAAVRTLAMEPFGPYGQNDLFSRSKDPRSSSPSILVIQNFDTLAMESVSPDGQSGPFSRSNEPRSKIRRLFYQNFSWMCIKTIAMEPVGPDGLNDPFSSLPSFFVIVNYDVIFAKKFHGRPLDLSYKVMYGLLVIQNSEVILAEICHGRSLRH</sequence>
<gene>
    <name evidence="1" type="ORF">H5410_053006</name>
</gene>
<dbReference type="Proteomes" id="UP000824120">
    <property type="component" value="Chromosome 10"/>
</dbReference>
<reference evidence="1 2" key="1">
    <citation type="submission" date="2020-09" db="EMBL/GenBank/DDBJ databases">
        <title>De no assembly of potato wild relative species, Solanum commersonii.</title>
        <authorList>
            <person name="Cho K."/>
        </authorList>
    </citation>
    <scope>NUCLEOTIDE SEQUENCE [LARGE SCALE GENOMIC DNA]</scope>
    <source>
        <strain evidence="1">LZ3.2</strain>
        <tissue evidence="1">Leaf</tissue>
    </source>
</reference>
<protein>
    <submittedName>
        <fullName evidence="1">Uncharacterized protein</fullName>
    </submittedName>
</protein>